<dbReference type="EMBL" id="MHOP01000005">
    <property type="protein sequence ID" value="OGZ66477.1"/>
    <property type="molecule type" value="Genomic_DNA"/>
</dbReference>
<comment type="similarity">
    <text evidence="1 2">Belongs to the UPF0102 family.</text>
</comment>
<dbReference type="InterPro" id="IPR011856">
    <property type="entry name" value="tRNA_endonuc-like_dom_sf"/>
</dbReference>
<evidence type="ECO:0000256" key="2">
    <source>
        <dbReference type="HAMAP-Rule" id="MF_00048"/>
    </source>
</evidence>
<dbReference type="InterPro" id="IPR003509">
    <property type="entry name" value="UPF0102_YraN-like"/>
</dbReference>
<evidence type="ECO:0000313" key="4">
    <source>
        <dbReference type="Proteomes" id="UP000178774"/>
    </source>
</evidence>
<dbReference type="HAMAP" id="MF_00048">
    <property type="entry name" value="UPF0102"/>
    <property type="match status" value="1"/>
</dbReference>
<dbReference type="AlphaFoldDB" id="A0A1G2HVI4"/>
<name>A0A1G2HVI4_9BACT</name>
<dbReference type="SUPFAM" id="SSF52980">
    <property type="entry name" value="Restriction endonuclease-like"/>
    <property type="match status" value="1"/>
</dbReference>
<dbReference type="CDD" id="cd20736">
    <property type="entry name" value="PoNe_Nuclease"/>
    <property type="match status" value="1"/>
</dbReference>
<protein>
    <recommendedName>
        <fullName evidence="2">UPF0102 protein A2822_01925</fullName>
    </recommendedName>
</protein>
<dbReference type="GO" id="GO:0003676">
    <property type="term" value="F:nucleic acid binding"/>
    <property type="evidence" value="ECO:0007669"/>
    <property type="project" value="InterPro"/>
</dbReference>
<accession>A0A1G2HVI4</accession>
<dbReference type="PANTHER" id="PTHR34039">
    <property type="entry name" value="UPF0102 PROTEIN YRAN"/>
    <property type="match status" value="1"/>
</dbReference>
<dbReference type="Pfam" id="PF02021">
    <property type="entry name" value="UPF0102"/>
    <property type="match status" value="1"/>
</dbReference>
<dbReference type="Gene3D" id="3.40.1350.10">
    <property type="match status" value="1"/>
</dbReference>
<proteinExistence type="inferred from homology"/>
<comment type="caution">
    <text evidence="3">The sequence shown here is derived from an EMBL/GenBank/DDBJ whole genome shotgun (WGS) entry which is preliminary data.</text>
</comment>
<evidence type="ECO:0000313" key="3">
    <source>
        <dbReference type="EMBL" id="OGZ66477.1"/>
    </source>
</evidence>
<sequence>MTTKELGALGERIACEYLVKKGFKILGKNYSIKFGEIDIIARKKQKLFARFDKTIHFVEVKAIMGNGQQDFFPEERVDYKKQRKLRNMAQIWLQKNNYPQDIPYQIDVIGILVNEATRNAKLHYFPNAVQDV</sequence>
<reference evidence="3 4" key="1">
    <citation type="journal article" date="2016" name="Nat. Commun.">
        <title>Thousands of microbial genomes shed light on interconnected biogeochemical processes in an aquifer system.</title>
        <authorList>
            <person name="Anantharaman K."/>
            <person name="Brown C.T."/>
            <person name="Hug L.A."/>
            <person name="Sharon I."/>
            <person name="Castelle C.J."/>
            <person name="Probst A.J."/>
            <person name="Thomas B.C."/>
            <person name="Singh A."/>
            <person name="Wilkins M.J."/>
            <person name="Karaoz U."/>
            <person name="Brodie E.L."/>
            <person name="Williams K.H."/>
            <person name="Hubbard S.S."/>
            <person name="Banfield J.F."/>
        </authorList>
    </citation>
    <scope>NUCLEOTIDE SEQUENCE [LARGE SCALE GENOMIC DNA]</scope>
</reference>
<dbReference type="Proteomes" id="UP000178774">
    <property type="component" value="Unassembled WGS sequence"/>
</dbReference>
<dbReference type="InterPro" id="IPR011335">
    <property type="entry name" value="Restrct_endonuc-II-like"/>
</dbReference>
<evidence type="ECO:0000256" key="1">
    <source>
        <dbReference type="ARBA" id="ARBA00006738"/>
    </source>
</evidence>
<organism evidence="3 4">
    <name type="scientific">Candidatus Staskawiczbacteria bacterium RIFCSPHIGHO2_01_FULL_41_41</name>
    <dbReference type="NCBI Taxonomy" id="1802203"/>
    <lineage>
        <taxon>Bacteria</taxon>
        <taxon>Candidatus Staskawicziibacteriota</taxon>
    </lineage>
</organism>
<gene>
    <name evidence="3" type="ORF">A2822_01925</name>
</gene>
<dbReference type="PANTHER" id="PTHR34039:SF1">
    <property type="entry name" value="UPF0102 PROTEIN YRAN"/>
    <property type="match status" value="1"/>
</dbReference>